<comment type="caution">
    <text evidence="1">The sequence shown here is derived from an EMBL/GenBank/DDBJ whole genome shotgun (WGS) entry which is preliminary data.</text>
</comment>
<dbReference type="EMBL" id="SMCO01000006">
    <property type="protein sequence ID" value="TCV86641.1"/>
    <property type="molecule type" value="Genomic_DNA"/>
</dbReference>
<gene>
    <name evidence="1" type="ORF">EDC63_1062</name>
</gene>
<protein>
    <submittedName>
        <fullName evidence="1">Uncharacterized protein</fullName>
    </submittedName>
</protein>
<evidence type="ECO:0000313" key="2">
    <source>
        <dbReference type="Proteomes" id="UP000295367"/>
    </source>
</evidence>
<accession>A0A4R3Y5D0</accession>
<organism evidence="1 2">
    <name type="scientific">Sulfurirhabdus autotrophica</name>
    <dbReference type="NCBI Taxonomy" id="1706046"/>
    <lineage>
        <taxon>Bacteria</taxon>
        <taxon>Pseudomonadati</taxon>
        <taxon>Pseudomonadota</taxon>
        <taxon>Betaproteobacteria</taxon>
        <taxon>Nitrosomonadales</taxon>
        <taxon>Sulfuricellaceae</taxon>
        <taxon>Sulfurirhabdus</taxon>
    </lineage>
</organism>
<dbReference type="Proteomes" id="UP000295367">
    <property type="component" value="Unassembled WGS sequence"/>
</dbReference>
<proteinExistence type="predicted"/>
<name>A0A4R3Y5D0_9PROT</name>
<keyword evidence="2" id="KW-1185">Reference proteome</keyword>
<dbReference type="AlphaFoldDB" id="A0A4R3Y5D0"/>
<dbReference type="OrthoDB" id="9153974at2"/>
<sequence length="135" mass="15049">MDPITMILTLALKNPQVTSDTLKNFSTPGEIKVEQMQSSAADFARETLKCYHKSARFLGMNVLGTQWQGQSQYAAQSSILMRIYFSGISGTGYQMTVAAMAKENMYRTAVLQDTALIPYNKNCALEYWVTAEAQN</sequence>
<reference evidence="1 2" key="1">
    <citation type="submission" date="2019-03" db="EMBL/GenBank/DDBJ databases">
        <title>Genomic Encyclopedia of Type Strains, Phase IV (KMG-IV): sequencing the most valuable type-strain genomes for metagenomic binning, comparative biology and taxonomic classification.</title>
        <authorList>
            <person name="Goeker M."/>
        </authorList>
    </citation>
    <scope>NUCLEOTIDE SEQUENCE [LARGE SCALE GENOMIC DNA]</scope>
    <source>
        <strain evidence="1 2">DSM 100309</strain>
    </source>
</reference>
<dbReference type="RefSeq" id="WP_124948071.1">
    <property type="nucleotide sequence ID" value="NZ_BHVT01000076.1"/>
</dbReference>
<evidence type="ECO:0000313" key="1">
    <source>
        <dbReference type="EMBL" id="TCV86641.1"/>
    </source>
</evidence>